<evidence type="ECO:0000256" key="3">
    <source>
        <dbReference type="ARBA" id="ARBA00022617"/>
    </source>
</evidence>
<dbReference type="PROSITE" id="PS50255">
    <property type="entry name" value="CYTOCHROME_B5_2"/>
    <property type="match status" value="1"/>
</dbReference>
<sequence>MTSEGDMKKRRRYYTPEEMALHNCAEDCWVSVFGKVYDLTEFIAANRGPLAQPIILMSGKDVSHWFDEKTKYVRMHIDPETNLRLPYLPMGRFLHVPPAFPSSAWRTDFGTPWWQDADLCIGALSQKTRVVRIINALTRQADELIVPTEETIDEIQDRCLSYNAHAASYTWKSLREGKFEVLDMAKTLAENGVIDELDNFKMLDPKPEGFPPEETDLTESEKRIVEEANRYDESDIHAEYIPELVLYYNDDLTVA</sequence>
<reference evidence="11" key="1">
    <citation type="submission" date="2021-01" db="EMBL/GenBank/DDBJ databases">
        <authorList>
            <person name="Corre E."/>
            <person name="Pelletier E."/>
            <person name="Niang G."/>
            <person name="Scheremetjew M."/>
            <person name="Finn R."/>
            <person name="Kale V."/>
            <person name="Holt S."/>
            <person name="Cochrane G."/>
            <person name="Meng A."/>
            <person name="Brown T."/>
            <person name="Cohen L."/>
        </authorList>
    </citation>
    <scope>NUCLEOTIDE SEQUENCE</scope>
    <source>
        <strain evidence="11">CCMP2877</strain>
    </source>
</reference>
<evidence type="ECO:0000256" key="7">
    <source>
        <dbReference type="ARBA" id="ARBA00023273"/>
    </source>
</evidence>
<dbReference type="EMBL" id="HBGJ01015137">
    <property type="protein sequence ID" value="CAD9251379.1"/>
    <property type="molecule type" value="Transcribed_RNA"/>
</dbReference>
<evidence type="ECO:0000256" key="1">
    <source>
        <dbReference type="ARBA" id="ARBA00004430"/>
    </source>
</evidence>
<dbReference type="SUPFAM" id="SSF55856">
    <property type="entry name" value="Cytochrome b5-like heme/steroid binding domain"/>
    <property type="match status" value="1"/>
</dbReference>
<dbReference type="PANTHER" id="PTHR21281">
    <property type="entry name" value="CYTOCHROME B5 DOMAIN-CONTAINING PROTEIN 1"/>
    <property type="match status" value="1"/>
</dbReference>
<dbReference type="InterPro" id="IPR001199">
    <property type="entry name" value="Cyt_B5-like_heme/steroid-bd"/>
</dbReference>
<comment type="subcellular location">
    <subcellularLocation>
        <location evidence="1">Cytoplasm</location>
        <location evidence="1">Cytoskeleton</location>
        <location evidence="1">Cilium axoneme</location>
    </subcellularLocation>
</comment>
<dbReference type="Gene3D" id="3.10.120.10">
    <property type="entry name" value="Cytochrome b5-like heme/steroid binding domain"/>
    <property type="match status" value="1"/>
</dbReference>
<evidence type="ECO:0000313" key="11">
    <source>
        <dbReference type="EMBL" id="CAD9251379.1"/>
    </source>
</evidence>
<evidence type="ECO:0000256" key="6">
    <source>
        <dbReference type="ARBA" id="ARBA00023212"/>
    </source>
</evidence>
<gene>
    <name evidence="11" type="ORF">PPAR1163_LOCUS9741</name>
</gene>
<organism evidence="11">
    <name type="scientific">Phaeomonas parva</name>
    <dbReference type="NCBI Taxonomy" id="124430"/>
    <lineage>
        <taxon>Eukaryota</taxon>
        <taxon>Sar</taxon>
        <taxon>Stramenopiles</taxon>
        <taxon>Ochrophyta</taxon>
        <taxon>Pinguiophyceae</taxon>
        <taxon>Pinguiochrysidales</taxon>
        <taxon>Pinguiochrysidaceae</taxon>
        <taxon>Phaeomonas</taxon>
    </lineage>
</organism>
<feature type="domain" description="Cytochrome b5 heme-binding" evidence="10">
    <location>
        <begin position="11"/>
        <end position="94"/>
    </location>
</feature>
<dbReference type="SMART" id="SM01117">
    <property type="entry name" value="Cyt-b5"/>
    <property type="match status" value="1"/>
</dbReference>
<evidence type="ECO:0000256" key="5">
    <source>
        <dbReference type="ARBA" id="ARBA00023004"/>
    </source>
</evidence>
<keyword evidence="2" id="KW-0963">Cytoplasm</keyword>
<evidence type="ECO:0000256" key="2">
    <source>
        <dbReference type="ARBA" id="ARBA00022490"/>
    </source>
</evidence>
<keyword evidence="6" id="KW-0206">Cytoskeleton</keyword>
<dbReference type="InterPro" id="IPR036400">
    <property type="entry name" value="Cyt_B5-like_heme/steroid_sf"/>
</dbReference>
<name>A0A7S1TZ39_9STRA</name>
<dbReference type="GO" id="GO:0005930">
    <property type="term" value="C:axoneme"/>
    <property type="evidence" value="ECO:0007669"/>
    <property type="project" value="UniProtKB-SubCell"/>
</dbReference>
<keyword evidence="7" id="KW-0966">Cell projection</keyword>
<protein>
    <recommendedName>
        <fullName evidence="8">Cytochrome b5 domain-containing protein 1</fullName>
    </recommendedName>
</protein>
<dbReference type="GO" id="GO:0046872">
    <property type="term" value="F:metal ion binding"/>
    <property type="evidence" value="ECO:0007669"/>
    <property type="project" value="UniProtKB-KW"/>
</dbReference>
<proteinExistence type="predicted"/>
<dbReference type="Pfam" id="PF00173">
    <property type="entry name" value="Cyt-b5"/>
    <property type="match status" value="1"/>
</dbReference>
<evidence type="ECO:0000256" key="4">
    <source>
        <dbReference type="ARBA" id="ARBA00022723"/>
    </source>
</evidence>
<evidence type="ECO:0000256" key="9">
    <source>
        <dbReference type="ARBA" id="ARBA00046139"/>
    </source>
</evidence>
<evidence type="ECO:0000256" key="8">
    <source>
        <dbReference type="ARBA" id="ARBA00040649"/>
    </source>
</evidence>
<dbReference type="PANTHER" id="PTHR21281:SF0">
    <property type="entry name" value="CYTOCHROME B5 DOMAIN-CONTAINING PROTEIN 1"/>
    <property type="match status" value="1"/>
</dbReference>
<accession>A0A7S1TZ39</accession>
<evidence type="ECO:0000259" key="10">
    <source>
        <dbReference type="PROSITE" id="PS50255"/>
    </source>
</evidence>
<keyword evidence="3" id="KW-0349">Heme</keyword>
<keyword evidence="5" id="KW-0408">Iron</keyword>
<comment type="function">
    <text evidence="9">Radial spoke stalk protein that binds heme under oxidizing conditions. Required for the coordinated beating of multiple cilia maybe by functioning in a redox signaling pathway.</text>
</comment>
<dbReference type="InterPro" id="IPR052320">
    <property type="entry name" value="Cytochrome_b5_domain"/>
</dbReference>
<keyword evidence="4" id="KW-0479">Metal-binding</keyword>
<dbReference type="AlphaFoldDB" id="A0A7S1TZ39"/>